<feature type="compositionally biased region" description="Polar residues" evidence="1">
    <location>
        <begin position="764"/>
        <end position="774"/>
    </location>
</feature>
<comment type="caution">
    <text evidence="3">The sequence shown here is derived from an EMBL/GenBank/DDBJ whole genome shotgun (WGS) entry which is preliminary data.</text>
</comment>
<feature type="chain" id="PRO_5043776714" evidence="2">
    <location>
        <begin position="24"/>
        <end position="856"/>
    </location>
</feature>
<evidence type="ECO:0000313" key="4">
    <source>
        <dbReference type="Proteomes" id="UP001375240"/>
    </source>
</evidence>
<dbReference type="EMBL" id="JAVHNQ010000010">
    <property type="protein sequence ID" value="KAK6338011.1"/>
    <property type="molecule type" value="Genomic_DNA"/>
</dbReference>
<keyword evidence="4" id="KW-1185">Reference proteome</keyword>
<feature type="compositionally biased region" description="Polar residues" evidence="1">
    <location>
        <begin position="740"/>
        <end position="754"/>
    </location>
</feature>
<organism evidence="3 4">
    <name type="scientific">Orbilia brochopaga</name>
    <dbReference type="NCBI Taxonomy" id="3140254"/>
    <lineage>
        <taxon>Eukaryota</taxon>
        <taxon>Fungi</taxon>
        <taxon>Dikarya</taxon>
        <taxon>Ascomycota</taxon>
        <taxon>Pezizomycotina</taxon>
        <taxon>Orbiliomycetes</taxon>
        <taxon>Orbiliales</taxon>
        <taxon>Orbiliaceae</taxon>
        <taxon>Orbilia</taxon>
    </lineage>
</organism>
<accession>A0AAV9U9K1</accession>
<dbReference type="Proteomes" id="UP001375240">
    <property type="component" value="Unassembled WGS sequence"/>
</dbReference>
<name>A0AAV9U9K1_9PEZI</name>
<evidence type="ECO:0000256" key="2">
    <source>
        <dbReference type="SAM" id="SignalP"/>
    </source>
</evidence>
<feature type="compositionally biased region" description="Polar residues" evidence="1">
    <location>
        <begin position="543"/>
        <end position="552"/>
    </location>
</feature>
<gene>
    <name evidence="3" type="ORF">TWF696_001482</name>
</gene>
<dbReference type="AlphaFoldDB" id="A0AAV9U9K1"/>
<feature type="region of interest" description="Disordered" evidence="1">
    <location>
        <begin position="386"/>
        <end position="789"/>
    </location>
</feature>
<evidence type="ECO:0000313" key="3">
    <source>
        <dbReference type="EMBL" id="KAK6338011.1"/>
    </source>
</evidence>
<feature type="signal peptide" evidence="2">
    <location>
        <begin position="1"/>
        <end position="23"/>
    </location>
</feature>
<reference evidence="3 4" key="1">
    <citation type="submission" date="2019-10" db="EMBL/GenBank/DDBJ databases">
        <authorList>
            <person name="Palmer J.M."/>
        </authorList>
    </citation>
    <scope>NUCLEOTIDE SEQUENCE [LARGE SCALE GENOMIC DNA]</scope>
    <source>
        <strain evidence="3 4">TWF696</strain>
    </source>
</reference>
<proteinExistence type="predicted"/>
<feature type="compositionally biased region" description="Polar residues" evidence="1">
    <location>
        <begin position="393"/>
        <end position="411"/>
    </location>
</feature>
<protein>
    <submittedName>
        <fullName evidence="3">Uncharacterized protein</fullName>
    </submittedName>
</protein>
<evidence type="ECO:0000256" key="1">
    <source>
        <dbReference type="SAM" id="MobiDB-lite"/>
    </source>
</evidence>
<feature type="compositionally biased region" description="Polar residues" evidence="1">
    <location>
        <begin position="419"/>
        <end position="434"/>
    </location>
</feature>
<sequence>MAGPLLNRRLIPWALLLVPAVFCEHRGYFTLRILPVPQEESPFSGSPMDRYIITAPTEALQPIIIRQQPAISPCPSKPDAIYDPSSIWLADWRLSTYAWIDAGSRATASTKFFSTAQRLMDAVTTPLLRSLHWRTRTLTWAYLSQDQDTPLYGRIGSMIVPDTLRSTLNPGEYDPDVMIVTVDGVGLAESVRLMNDPAEPKEGSPSLQPNLTPPADGGWVVGTIDGTASGRRPYFAACKTAEGEEWHLFRNPEDTSESLDATFNTLYPACFGVYIQLEPVSDNEICFRWDLSNERNEQSLQNLAAQRLFTVYHNSISSDYPQIITDEIDELIRPPGQTPSSATTQQQALQRTFDDNVLLQPGRGISQLESIISTIDAVPESANSFGEGFSPANRINTPAFGSTDNSGSGSRNDAGGSGSPANRRQSSNVDSPGLSQPDEIILLPGTRLRLQQRIKLPRLDAQEGSDGSPNSRGNPRKVMLNPQFERQDTAGLPDINGGTQRPGGTQFKPRPKLTVDTAFKTPPTRPPQPKLRGPGLRIGSIPTVPSTTNNARQKLPTGYQPLQNSNNPMGGLRPQLPTRQSVGPGQKAGFTSNPGSSTIFNPNQAGGLRRPPTRQSSGPGQRAVPKYNPGGPTTSSPTSPNQAGGLRRPITRQSSGPGQKNGFNSNAGSPTISPTTPLSQKSGPNSGNGNSPKYTSPRASANLTPSNSNAFGIRKGTTSSFRPNKPSGYLPIEAIGTRPGQANTITNTNPNSRVGTGIRAPNPSRVTSPNSSAFLTKDGTRKNGIPPKFNSHRELLNYAREKQGVGRLPELEVKGIKTMKSTTTKLGQRAGGQGQRKGYPEIKVTTATAITKPANK</sequence>
<keyword evidence="2" id="KW-0732">Signal</keyword>
<feature type="compositionally biased region" description="Polar residues" evidence="1">
    <location>
        <begin position="651"/>
        <end position="722"/>
    </location>
</feature>
<feature type="compositionally biased region" description="Polar residues" evidence="1">
    <location>
        <begin position="577"/>
        <end position="604"/>
    </location>
</feature>